<proteinExistence type="predicted"/>
<dbReference type="AlphaFoldDB" id="A0A5B7JC93"/>
<keyword evidence="7" id="KW-1185">Reference proteome</keyword>
<evidence type="ECO:0000256" key="1">
    <source>
        <dbReference type="ARBA" id="ARBA00004370"/>
    </source>
</evidence>
<accession>A0A5B7JC93</accession>
<feature type="domain" description="G-protein coupled receptors family 1 profile" evidence="5">
    <location>
        <begin position="1"/>
        <end position="47"/>
    </location>
</feature>
<comment type="subcellular location">
    <subcellularLocation>
        <location evidence="1">Membrane</location>
    </subcellularLocation>
</comment>
<protein>
    <recommendedName>
        <fullName evidence="5">G-protein coupled receptors family 1 profile domain-containing protein</fullName>
    </recommendedName>
</protein>
<dbReference type="EMBL" id="VSRR010086205">
    <property type="protein sequence ID" value="MPC90987.1"/>
    <property type="molecule type" value="Genomic_DNA"/>
</dbReference>
<dbReference type="GO" id="GO:0016020">
    <property type="term" value="C:membrane"/>
    <property type="evidence" value="ECO:0007669"/>
    <property type="project" value="UniProtKB-SubCell"/>
</dbReference>
<keyword evidence="3" id="KW-1133">Transmembrane helix</keyword>
<evidence type="ECO:0000313" key="7">
    <source>
        <dbReference type="Proteomes" id="UP000324222"/>
    </source>
</evidence>
<dbReference type="PROSITE" id="PS50262">
    <property type="entry name" value="G_PROTEIN_RECEP_F1_2"/>
    <property type="match status" value="1"/>
</dbReference>
<evidence type="ECO:0000313" key="6">
    <source>
        <dbReference type="EMBL" id="MPC90987.1"/>
    </source>
</evidence>
<sequence length="60" mass="6844">MYQFVNQLSYTASVIILVVVSGERYLAIVEPLRAKSLLTRRNMILLLPRDRLQGPGRSVK</sequence>
<evidence type="ECO:0000259" key="5">
    <source>
        <dbReference type="PROSITE" id="PS50262"/>
    </source>
</evidence>
<keyword evidence="2" id="KW-0812">Transmembrane</keyword>
<dbReference type="InterPro" id="IPR017452">
    <property type="entry name" value="GPCR_Rhodpsn_7TM"/>
</dbReference>
<evidence type="ECO:0000256" key="3">
    <source>
        <dbReference type="ARBA" id="ARBA00022989"/>
    </source>
</evidence>
<reference evidence="6 7" key="1">
    <citation type="submission" date="2019-05" db="EMBL/GenBank/DDBJ databases">
        <title>Another draft genome of Portunus trituberculatus and its Hox gene families provides insights of decapod evolution.</title>
        <authorList>
            <person name="Jeong J.-H."/>
            <person name="Song I."/>
            <person name="Kim S."/>
            <person name="Choi T."/>
            <person name="Kim D."/>
            <person name="Ryu S."/>
            <person name="Kim W."/>
        </authorList>
    </citation>
    <scope>NUCLEOTIDE SEQUENCE [LARGE SCALE GENOMIC DNA]</scope>
    <source>
        <tissue evidence="6">Muscle</tissue>
    </source>
</reference>
<dbReference type="Gene3D" id="1.20.1070.10">
    <property type="entry name" value="Rhodopsin 7-helix transmembrane proteins"/>
    <property type="match status" value="1"/>
</dbReference>
<dbReference type="OrthoDB" id="5964776at2759"/>
<name>A0A5B7JC93_PORTR</name>
<evidence type="ECO:0000256" key="4">
    <source>
        <dbReference type="ARBA" id="ARBA00023136"/>
    </source>
</evidence>
<comment type="caution">
    <text evidence="6">The sequence shown here is derived from an EMBL/GenBank/DDBJ whole genome shotgun (WGS) entry which is preliminary data.</text>
</comment>
<keyword evidence="4" id="KW-0472">Membrane</keyword>
<evidence type="ECO:0000256" key="2">
    <source>
        <dbReference type="ARBA" id="ARBA00022692"/>
    </source>
</evidence>
<dbReference type="Proteomes" id="UP000324222">
    <property type="component" value="Unassembled WGS sequence"/>
</dbReference>
<dbReference type="SUPFAM" id="SSF81321">
    <property type="entry name" value="Family A G protein-coupled receptor-like"/>
    <property type="match status" value="1"/>
</dbReference>
<organism evidence="6 7">
    <name type="scientific">Portunus trituberculatus</name>
    <name type="common">Swimming crab</name>
    <name type="synonym">Neptunus trituberculatus</name>
    <dbReference type="NCBI Taxonomy" id="210409"/>
    <lineage>
        <taxon>Eukaryota</taxon>
        <taxon>Metazoa</taxon>
        <taxon>Ecdysozoa</taxon>
        <taxon>Arthropoda</taxon>
        <taxon>Crustacea</taxon>
        <taxon>Multicrustacea</taxon>
        <taxon>Malacostraca</taxon>
        <taxon>Eumalacostraca</taxon>
        <taxon>Eucarida</taxon>
        <taxon>Decapoda</taxon>
        <taxon>Pleocyemata</taxon>
        <taxon>Brachyura</taxon>
        <taxon>Eubrachyura</taxon>
        <taxon>Portunoidea</taxon>
        <taxon>Portunidae</taxon>
        <taxon>Portuninae</taxon>
        <taxon>Portunus</taxon>
    </lineage>
</organism>
<gene>
    <name evidence="6" type="ORF">E2C01_085995</name>
</gene>